<protein>
    <submittedName>
        <fullName evidence="2">Uncharacterized protein</fullName>
    </submittedName>
</protein>
<evidence type="ECO:0000313" key="1">
    <source>
        <dbReference type="EMBL" id="ANM47286.1"/>
    </source>
</evidence>
<evidence type="ECO:0000313" key="2">
    <source>
        <dbReference type="EMBL" id="APD20194.1"/>
    </source>
</evidence>
<sequence>MSTPNFLDFMKERDQLDEAFNSAPYELTMGKKNAGDVFFTFIDEDDKEYRIQFYTPQGLGKSVRQVFIGQKRGSVYPDAIARFKNPMRVIASMIEATKQFLATPLGKTIDGFAVNFSKKALDRGMTLIPKIIRQSGLKQKLNVMDLTYSPVPDRGYVWLVKKGKDPAQVFDGPKMKGITWDDPDKIGDVPDQAKADAALQGDIDDLSQTINTQKSGWYNEVAPAGNPSIEWYNAQGTYNGGIGLRFSPIYGVYSGSSAAVNFKEIEDKDVDALAKKLKLPPIPKQVSSKFVASAEAWWKQKNIVPPRTASQGNIEMIPTTDMGQEGLRDGGYIARLLGIIDTYAPQMVGMYSGEKLTRVGAGRYKTSGGLVIEVHFWGVDKGNLAVEVSSELSGTEMLSLSGKTKDAGMKIVEAISRAAGSQFNGEVEVRAVPINGAPYPILKVSRSQGYSYVDCGSFVLKVSDALLERFTVGKAVELDLMRNFPRTTFPVRYDWYSKTEMVVKASDGKTIFGSINTNASDKDAVITANLKEPSNGTFFGETVHGFSVAWDFKFPRGGNLQDAKIVTNVTYNFDKKKANITTMIVEGHHQHSSSSYDVNLDVKTVQKVLDEYSDRLKIVDQQLRNLDSSSYNPDKRFLNDVTISKSGEILFQGQSLTQSQNRQAVINALARAQSNAEKTKGDLAGYAASIEASAPKGRDLDWQVYLTNNGNSLQVDWEITFRRNTRVGAMKEFSAQVYRGNRYLEDVYADAKSRGYAPEQPNLMAMSDAQRSDDMAMMNGEDAYSEYEQSIGGSLKINLK</sequence>
<dbReference type="EMBL" id="KY073123">
    <property type="protein sequence ID" value="APD20194.1"/>
    <property type="molecule type" value="Genomic_DNA"/>
</dbReference>
<evidence type="ECO:0000313" key="4">
    <source>
        <dbReference type="Proteomes" id="UP000231470"/>
    </source>
</evidence>
<name>A0A1J0MGY1_9CAUD</name>
<dbReference type="EMBL" id="KX147096">
    <property type="protein sequence ID" value="ANM47286.1"/>
    <property type="molecule type" value="Genomic_DNA"/>
</dbReference>
<organism evidence="2 3">
    <name type="scientific">Serratia phage vB_Sru_IME250</name>
    <dbReference type="NCBI Taxonomy" id="1852640"/>
    <lineage>
        <taxon>Viruses</taxon>
        <taxon>Duplodnaviria</taxon>
        <taxon>Heunggongvirae</taxon>
        <taxon>Uroviricota</taxon>
        <taxon>Caudoviricetes</taxon>
        <taxon>Pantevenvirales</taxon>
        <taxon>Ackermannviridae</taxon>
        <taxon>Taipeivirus</taxon>
        <taxon>Taipeivirus IME250</taxon>
    </lineage>
</organism>
<proteinExistence type="predicted"/>
<dbReference type="GeneID" id="40092568"/>
<reference evidence="1 4" key="2">
    <citation type="journal article" date="2017" name="Arch. Virol.">
        <title>First complete genome sequence of a virulent bacteriophage infecting the opportunistic pathogen Serratia rubidaea.</title>
        <authorList>
            <person name="Xing S."/>
            <person name="Ma T."/>
            <person name="Zhang X."/>
            <person name="Huang Y."/>
            <person name="Mi Z."/>
            <person name="Sun Q."/>
            <person name="An X."/>
            <person name="Fan H."/>
            <person name="Wu S."/>
            <person name="Wei L."/>
            <person name="Tong Y."/>
        </authorList>
    </citation>
    <scope>NUCLEOTIDE SEQUENCE [LARGE SCALE GENOMIC DNA]</scope>
</reference>
<dbReference type="OrthoDB" id="694at10239"/>
<dbReference type="Proteomes" id="UP000230444">
    <property type="component" value="Segment"/>
</dbReference>
<evidence type="ECO:0000313" key="3">
    <source>
        <dbReference type="Proteomes" id="UP000230444"/>
    </source>
</evidence>
<reference evidence="2 3" key="1">
    <citation type="submission" date="2016-11" db="EMBL/GenBank/DDBJ databases">
        <title>Complete genome of the first virulent bacteriophage infecting the opportunist pathogen Serratia rubidaea.</title>
        <authorList>
            <person name="Xing S."/>
            <person name="Ma T."/>
            <person name="Zhang X."/>
            <person name="Huang Y."/>
            <person name="Mi Z."/>
            <person name="Sun Q."/>
            <person name="An X."/>
            <person name="Fan H."/>
            <person name="Wu S."/>
            <person name="Lin W."/>
            <person name="Tong Y."/>
        </authorList>
    </citation>
    <scope>NUCLEOTIDE SEQUENCE [LARGE SCALE GENOMIC DNA]</scope>
</reference>
<dbReference type="KEGG" id="vg:40092568"/>
<accession>A0A1J0MGY1</accession>
<dbReference type="RefSeq" id="YP_009616087.1">
    <property type="nucleotide sequence ID" value="NC_042047.1"/>
</dbReference>
<dbReference type="Proteomes" id="UP000231470">
    <property type="component" value="Segment"/>
</dbReference>
<keyword evidence="4" id="KW-1185">Reference proteome</keyword>